<dbReference type="GO" id="GO:0005737">
    <property type="term" value="C:cytoplasm"/>
    <property type="evidence" value="ECO:0007669"/>
    <property type="project" value="TreeGrafter"/>
</dbReference>
<protein>
    <submittedName>
        <fullName evidence="2">Kinase-like domain-containing protein</fullName>
    </submittedName>
</protein>
<dbReference type="InterPro" id="IPR001245">
    <property type="entry name" value="Ser-Thr/Tyr_kinase_cat_dom"/>
</dbReference>
<accession>A0A397URA3</accession>
<sequence length="183" mass="21442">MMEKIFLKELIEGLGLHVKRFLETDDIKSWAEFAILHGLRTCPYIIGFHGHSKVYNNPVIVFDWASKGNLKELYTMNSIDWNTKLKIARDICNGLLFIHQCNILHHDIRCENILITENYEPKIANFRLSRTEQEVSVNIENILSIIRWLAPEKLSQSQYDFNIKYDHKCEMYSFGMLSSTNSI</sequence>
<dbReference type="AlphaFoldDB" id="A0A397URA3"/>
<dbReference type="SUPFAM" id="SSF56112">
    <property type="entry name" value="Protein kinase-like (PK-like)"/>
    <property type="match status" value="1"/>
</dbReference>
<name>A0A397URA3_9GLOM</name>
<keyword evidence="3" id="KW-1185">Reference proteome</keyword>
<dbReference type="Proteomes" id="UP000266673">
    <property type="component" value="Unassembled WGS sequence"/>
</dbReference>
<dbReference type="InterPro" id="IPR008266">
    <property type="entry name" value="Tyr_kinase_AS"/>
</dbReference>
<dbReference type="PROSITE" id="PS50011">
    <property type="entry name" value="PROTEIN_KINASE_DOM"/>
    <property type="match status" value="1"/>
</dbReference>
<dbReference type="InterPro" id="IPR000719">
    <property type="entry name" value="Prot_kinase_dom"/>
</dbReference>
<dbReference type="PROSITE" id="PS00109">
    <property type="entry name" value="PROTEIN_KINASE_TYR"/>
    <property type="match status" value="1"/>
</dbReference>
<evidence type="ECO:0000313" key="3">
    <source>
        <dbReference type="Proteomes" id="UP000266673"/>
    </source>
</evidence>
<dbReference type="Gene3D" id="1.10.510.10">
    <property type="entry name" value="Transferase(Phosphotransferase) domain 1"/>
    <property type="match status" value="1"/>
</dbReference>
<dbReference type="GO" id="GO:0005524">
    <property type="term" value="F:ATP binding"/>
    <property type="evidence" value="ECO:0007669"/>
    <property type="project" value="InterPro"/>
</dbReference>
<dbReference type="GO" id="GO:0004672">
    <property type="term" value="F:protein kinase activity"/>
    <property type="evidence" value="ECO:0007669"/>
    <property type="project" value="InterPro"/>
</dbReference>
<proteinExistence type="predicted"/>
<organism evidence="2 3">
    <name type="scientific">Gigaspora rosea</name>
    <dbReference type="NCBI Taxonomy" id="44941"/>
    <lineage>
        <taxon>Eukaryota</taxon>
        <taxon>Fungi</taxon>
        <taxon>Fungi incertae sedis</taxon>
        <taxon>Mucoromycota</taxon>
        <taxon>Glomeromycotina</taxon>
        <taxon>Glomeromycetes</taxon>
        <taxon>Diversisporales</taxon>
        <taxon>Gigasporaceae</taxon>
        <taxon>Gigaspora</taxon>
    </lineage>
</organism>
<dbReference type="InterPro" id="IPR011009">
    <property type="entry name" value="Kinase-like_dom_sf"/>
</dbReference>
<dbReference type="STRING" id="44941.A0A397URA3"/>
<dbReference type="PANTHER" id="PTHR23257:SF963">
    <property type="entry name" value="AT08303P"/>
    <property type="match status" value="1"/>
</dbReference>
<evidence type="ECO:0000259" key="1">
    <source>
        <dbReference type="PROSITE" id="PS50011"/>
    </source>
</evidence>
<keyword evidence="2" id="KW-0418">Kinase</keyword>
<dbReference type="EMBL" id="QKWP01001034">
    <property type="protein sequence ID" value="RIB12332.1"/>
    <property type="molecule type" value="Genomic_DNA"/>
</dbReference>
<gene>
    <name evidence="2" type="ORF">C2G38_34013</name>
</gene>
<comment type="caution">
    <text evidence="2">The sequence shown here is derived from an EMBL/GenBank/DDBJ whole genome shotgun (WGS) entry which is preliminary data.</text>
</comment>
<evidence type="ECO:0000313" key="2">
    <source>
        <dbReference type="EMBL" id="RIB12332.1"/>
    </source>
</evidence>
<reference evidence="2 3" key="1">
    <citation type="submission" date="2018-06" db="EMBL/GenBank/DDBJ databases">
        <title>Comparative genomics reveals the genomic features of Rhizophagus irregularis, R. cerebriforme, R. diaphanum and Gigaspora rosea, and their symbiotic lifestyle signature.</title>
        <authorList>
            <person name="Morin E."/>
            <person name="San Clemente H."/>
            <person name="Chen E.C.H."/>
            <person name="De La Providencia I."/>
            <person name="Hainaut M."/>
            <person name="Kuo A."/>
            <person name="Kohler A."/>
            <person name="Murat C."/>
            <person name="Tang N."/>
            <person name="Roy S."/>
            <person name="Loubradou J."/>
            <person name="Henrissat B."/>
            <person name="Grigoriev I.V."/>
            <person name="Corradi N."/>
            <person name="Roux C."/>
            <person name="Martin F.M."/>
        </authorList>
    </citation>
    <scope>NUCLEOTIDE SEQUENCE [LARGE SCALE GENOMIC DNA]</scope>
    <source>
        <strain evidence="2 3">DAOM 194757</strain>
    </source>
</reference>
<feature type="domain" description="Protein kinase" evidence="1">
    <location>
        <begin position="1"/>
        <end position="183"/>
    </location>
</feature>
<keyword evidence="2" id="KW-0808">Transferase</keyword>
<dbReference type="OrthoDB" id="2314769at2759"/>
<dbReference type="InterPro" id="IPR050167">
    <property type="entry name" value="Ser_Thr_protein_kinase"/>
</dbReference>
<dbReference type="PANTHER" id="PTHR23257">
    <property type="entry name" value="SERINE-THREONINE PROTEIN KINASE"/>
    <property type="match status" value="1"/>
</dbReference>
<dbReference type="Pfam" id="PF07714">
    <property type="entry name" value="PK_Tyr_Ser-Thr"/>
    <property type="match status" value="1"/>
</dbReference>
<dbReference type="GO" id="GO:0007165">
    <property type="term" value="P:signal transduction"/>
    <property type="evidence" value="ECO:0007669"/>
    <property type="project" value="TreeGrafter"/>
</dbReference>